<evidence type="ECO:0000313" key="5">
    <source>
        <dbReference type="Proteomes" id="UP000078386"/>
    </source>
</evidence>
<accession>A0A1B7K5T0</accession>
<dbReference type="Proteomes" id="UP000078386">
    <property type="component" value="Unassembled WGS sequence"/>
</dbReference>
<dbReference type="InterPro" id="IPR012902">
    <property type="entry name" value="N_methyl_site"/>
</dbReference>
<dbReference type="Pfam" id="PF12528">
    <property type="entry name" value="T2SSppdC"/>
    <property type="match status" value="1"/>
</dbReference>
<dbReference type="GO" id="GO:0016020">
    <property type="term" value="C:membrane"/>
    <property type="evidence" value="ECO:0007669"/>
    <property type="project" value="UniProtKB-SubCell"/>
</dbReference>
<dbReference type="NCBIfam" id="TIGR02532">
    <property type="entry name" value="IV_pilin_GFxxxE"/>
    <property type="match status" value="1"/>
</dbReference>
<dbReference type="InterPro" id="IPR022204">
    <property type="entry name" value="PpdC-like_C"/>
</dbReference>
<sequence length="106" mass="11916">MPDTLKSRGFSLPEVMLAMLLMVMVVTALGGYYRALAAGNAQLNQYRQMWRYAWDQTQQLAAPLPEGWNSQRVQTSSQRCVSINATITTPMGRQGRLTRLHCPVSQ</sequence>
<dbReference type="Pfam" id="PF07963">
    <property type="entry name" value="N_methyl"/>
    <property type="match status" value="1"/>
</dbReference>
<comment type="caution">
    <text evidence="4">The sequence shown here is derived from an EMBL/GenBank/DDBJ whole genome shotgun (WGS) entry which is preliminary data.</text>
</comment>
<dbReference type="PATRIC" id="fig|1354264.4.peg.1063"/>
<organism evidence="4 5">
    <name type="scientific">Kluyvera georgiana ATCC 51603</name>
    <dbReference type="NCBI Taxonomy" id="1354264"/>
    <lineage>
        <taxon>Bacteria</taxon>
        <taxon>Pseudomonadati</taxon>
        <taxon>Pseudomonadota</taxon>
        <taxon>Gammaproteobacteria</taxon>
        <taxon>Enterobacterales</taxon>
        <taxon>Enterobacteriaceae</taxon>
        <taxon>Kluyvera</taxon>
    </lineage>
</organism>
<evidence type="ECO:0000259" key="3">
    <source>
        <dbReference type="Pfam" id="PF12528"/>
    </source>
</evidence>
<feature type="transmembrane region" description="Helical" evidence="2">
    <location>
        <begin position="15"/>
        <end position="33"/>
    </location>
</feature>
<evidence type="ECO:0000313" key="4">
    <source>
        <dbReference type="EMBL" id="OAT55475.1"/>
    </source>
</evidence>
<keyword evidence="5" id="KW-1185">Reference proteome</keyword>
<proteinExistence type="predicted"/>
<keyword evidence="2" id="KW-0812">Transmembrane</keyword>
<feature type="domain" description="Prepilin peptidase dependent protein C-like C-terminal" evidence="3">
    <location>
        <begin position="32"/>
        <end position="103"/>
    </location>
</feature>
<dbReference type="NCBIfam" id="NF007660">
    <property type="entry name" value="PRK10332.1"/>
    <property type="match status" value="1"/>
</dbReference>
<comment type="subcellular location">
    <subcellularLocation>
        <location evidence="1">Membrane</location>
        <topology evidence="1">Single-pass membrane protein</topology>
    </subcellularLocation>
</comment>
<dbReference type="AlphaFoldDB" id="A0A1B7K5T0"/>
<keyword evidence="2" id="KW-1133">Transmembrane helix</keyword>
<gene>
    <name evidence="4" type="ORF">M989_01016</name>
</gene>
<dbReference type="RefSeq" id="WP_064542991.1">
    <property type="nucleotide sequence ID" value="NZ_LXEU01000023.1"/>
</dbReference>
<evidence type="ECO:0000256" key="1">
    <source>
        <dbReference type="ARBA" id="ARBA00004167"/>
    </source>
</evidence>
<keyword evidence="2" id="KW-0472">Membrane</keyword>
<evidence type="ECO:0000256" key="2">
    <source>
        <dbReference type="SAM" id="Phobius"/>
    </source>
</evidence>
<dbReference type="PROSITE" id="PS00409">
    <property type="entry name" value="PROKAR_NTER_METHYL"/>
    <property type="match status" value="1"/>
</dbReference>
<protein>
    <submittedName>
        <fullName evidence="4">Prepilin peptidase-dependent protein C</fullName>
    </submittedName>
</protein>
<reference evidence="4 5" key="1">
    <citation type="submission" date="2016-04" db="EMBL/GenBank/DDBJ databases">
        <title>ATOL: Assembling a taxonomically balanced genome-scale reconstruction of the evolutionary history of the Enterobacteriaceae.</title>
        <authorList>
            <person name="Plunkett G.III."/>
            <person name="Neeno-Eckwall E.C."/>
            <person name="Glasner J.D."/>
            <person name="Perna N.T."/>
        </authorList>
    </citation>
    <scope>NUCLEOTIDE SEQUENCE [LARGE SCALE GENOMIC DNA]</scope>
    <source>
        <strain evidence="4 5">ATCC 51603</strain>
    </source>
</reference>
<name>A0A1B7K5T0_9ENTR</name>
<dbReference type="EMBL" id="LXEU01000023">
    <property type="protein sequence ID" value="OAT55475.1"/>
    <property type="molecule type" value="Genomic_DNA"/>
</dbReference>